<name>A0AAX3I3S6_9PSED</name>
<dbReference type="EMBL" id="LR590482">
    <property type="protein sequence ID" value="VTQ96085.1"/>
    <property type="molecule type" value="Genomic_DNA"/>
</dbReference>
<accession>A0AAX3I3S6</accession>
<dbReference type="GeneID" id="61831693"/>
<organism evidence="1 2">
    <name type="scientific">Pseudomonas synxantha</name>
    <dbReference type="NCBI Taxonomy" id="47883"/>
    <lineage>
        <taxon>Bacteria</taxon>
        <taxon>Pseudomonadati</taxon>
        <taxon>Pseudomonadota</taxon>
        <taxon>Gammaproteobacteria</taxon>
        <taxon>Pseudomonadales</taxon>
        <taxon>Pseudomonadaceae</taxon>
        <taxon>Pseudomonas</taxon>
    </lineage>
</organism>
<evidence type="ECO:0000313" key="2">
    <source>
        <dbReference type="Proteomes" id="UP000306562"/>
    </source>
</evidence>
<proteinExistence type="predicted"/>
<gene>
    <name evidence="1" type="ORF">NCTC10696_01773</name>
</gene>
<protein>
    <submittedName>
        <fullName evidence="1">Uncharacterized protein</fullName>
    </submittedName>
</protein>
<sequence length="80" mass="8786">MRAEDILADDTNEATFEGVTVRKGTVGAFLANVRVWSDSDASMDDQLLAEREIIQSLPALKASPFKVFCKIPLKFHSGDT</sequence>
<dbReference type="RefSeq" id="WP_057024680.1">
    <property type="nucleotide sequence ID" value="NZ_CBCSGQ010000051.1"/>
</dbReference>
<reference evidence="1 2" key="1">
    <citation type="submission" date="2019-05" db="EMBL/GenBank/DDBJ databases">
        <authorList>
            <consortium name="Pathogen Informatics"/>
        </authorList>
    </citation>
    <scope>NUCLEOTIDE SEQUENCE [LARGE SCALE GENOMIC DNA]</scope>
    <source>
        <strain evidence="1 2">NCTC10696</strain>
    </source>
</reference>
<dbReference type="Proteomes" id="UP000306562">
    <property type="component" value="Chromosome"/>
</dbReference>
<evidence type="ECO:0000313" key="1">
    <source>
        <dbReference type="EMBL" id="VTQ96085.1"/>
    </source>
</evidence>
<dbReference type="AlphaFoldDB" id="A0AAX3I3S6"/>